<dbReference type="EMBL" id="GG662828">
    <property type="protein sequence ID" value="EAR88961.3"/>
    <property type="molecule type" value="Genomic_DNA"/>
</dbReference>
<keyword evidence="1" id="KW-0472">Membrane</keyword>
<feature type="transmembrane region" description="Helical" evidence="1">
    <location>
        <begin position="2081"/>
        <end position="2099"/>
    </location>
</feature>
<keyword evidence="1 2" id="KW-0812">Transmembrane</keyword>
<dbReference type="OrthoDB" id="328011at2759"/>
<name>Q22UK9_TETTS</name>
<accession>Q22UK9</accession>
<evidence type="ECO:0000313" key="3">
    <source>
        <dbReference type="Proteomes" id="UP000009168"/>
    </source>
</evidence>
<dbReference type="HOGENOM" id="CLU_001085_0_0_1"/>
<protein>
    <submittedName>
        <fullName evidence="2">Transmembrane protein, putative</fullName>
    </submittedName>
</protein>
<dbReference type="KEGG" id="tet:TTHERM_00551190"/>
<sequence>MEFFILPGQTSQCPQFSIQHIPRFFDNQKIKGYLKIPQTNLILINTLSSDVYQLNDISNVVYYNDISNNQDNIINAIKTDYTILQMEYIQKNNQILIVSPNQLIAANVYTLQIIDFLIFRSSTGVSLIQGTDLAILTTRACKFYIIDVVYFKEIYSEDTCYYNYNVGNILLYPKTFVLKNGQVFIAIKDSQGYQAWFLNLTTYQLEFHNYIPDPGYTDIEFYYDWNLLFIVGDYYMLNIVQIQELSSNKLTILQNLYLMDWSNTFLNVKFIQQIQQSQSNFSLFMSDSNSLFRLDFTIIGNQLTQSIDSLTFEQATQGFPVQYQGKQYTSWYYLQENKQLYIPMNNMIIKRQFYYSNGWTKIFIVNQNGINYFVSASYNQIKVMQDTIHDDVIWQKNLSDDEMYGKENFFIQVQNYPKGFFVMMNSGSISYIEIFSNQNIKNFQLSKLKLSLNRMSYVLTSYIDQKNILWFIIGLPYKDNNEQHLFWMIDFKKQKAKALLSDNNDDNLNKTCYALYSEKNNSLVGLDVLGNVYVWDSLNSYKFKYKKTITKYQCYQSVMGQLYNDGKNIYLIVVCEDHKVISFNIDTEDTQLLTQMSSDSININSFEDIQLIGIGETDTGNVFLFRYNQSSKNFQSFFKIQTIKYKDKPLNLSYLPDSQQLFIQYYYSNNFLPIGMCLENVQNCLNCQMNFYFNTSETQQLDNLFGLGTSQSPFLSSSNLITTFLLAQQYNQLIDGIQKIKINIYIHTENSFNLFQELIDIQFSNVIQLMIKSTDTLKQSQINITNSLQFNQFSSLNLSNIIFYFKYLDNKIYQCGLQINNIIEIVNIDNIDQQSSNATISQNCNSFQISNSSVILQNLNISNKNFSQFQDLIQVSDSKQLVLENFILENSILNSQFSIVKQLSETSITIKQMIIQNNICDIKQNANSQYVGQLFQAGQFNVNNMQIIGNQFCNSKIFSTISTINQKNYNILFDNIIIQYNKFYTIASHLFYNAIYTFNPLPQHSLQLTNIYSSDNQYIPNIQNEYTNNLSITSLILLDKIAIITAKNITSKNQDQIAILRASQSQVSQLQNISCLNDQNFYQNSKNTQQTYSGCLQFIEVNQINLNLFNSSYINAVDNSIIIIQNINYKNNQIDLNNIEIFSSSFIQTLANSYSNPLFISCDQVSDIQILNSNFYDNTLNGFVNSLTQSTTAIQIINSQGDMLIQNTQFSNSKSDSLYNFAFIQCNNTYINRCSFTNSSYDLQDNTALFIQQGGCLRIKSNTFQLNDSIFSQSTASIASFVYLEPLSNQMDNIFFNTSFSQGYSHFDGGAVYINSQNSYISLSMNKCNFTDIYSIYQLSSVVSIKNQATQGQLGRIYNFTINNALLTNIFGNTDSIFFNANDAYISIQNLTFNNMMKHNYPIQFSKILAPDNLQACTFINSENSNITINNTTFYDLTSSKESTIPLLIKSINSTILVKKLNVTKCKFQPSLIDITQSKLEISQSRFNNIFQSSPLRILQNNAITQQIKNNSLIQLNRSSVFINDNSFFSEIICSQNCYGSCLSLVYSNFNIQNTQFIKNKAVNGGVIAILGNDQMTNLIQNSSFFENTSIKNGGAIYLKTDINDIFKMQIVESQFRENSAIQGNGGAFYLLAQTVNSNQQQIMIQNTEINNNKAQIGGGIYNQGLNPKIKQSLISFNQASYYGNDQFSYPTQLYNVNYQSFQHQQNQNQIIFNNFKSGDKFPKFIFELRDNSSKPVIYTEGQQITAQIRISQKTVNSSQYYFRGNTIQSIDPIKNIFIFDDLDLIGIPNSYLIIEFISDSIKIFNNQTQIFENNYTFEVHVNFRNCVYGEIINQYNNYKECQTCEDGKYSLDFEACYSCPSGGQCQNGVVDLQSGFWRKEEHSLQILQCYNRLQNCIGTSFGNNVCNQGNIGPLCEECDIHGEFWQKSYTRSSKYQCQLCESIRYDFWKLALTFLWITISIFFTVKNDESFFLKRILINNIRKKSKKIQSESIKISNLSSQDKSNKLENQKQKILSKNYIKIFTNYVQIVSTTVTFNLNIDSYFVEVSTYLGTPIKTSIDFLECFLKDSQIQIPQIYKKLIFSLLSPFIILALFAFILKFNQKFVDKSIKFKIHQLYTGSIFLFLYLQPDLVSQMISLLSCRQIGDTSYILSNINYECYTDSYKYYSLSLILPFLIIWVIIIPFALLVYITKNKKNLDSLFINMKFGFLYREYKSNVYYWEFIKIAQKISIILVLNLYYQNQIVKGCIITLIITGYGLYANKLQPYLEDNYNQLDSLSTKVCALTVFLCVLINGNGYNYLLIISLTIIFIINIYFVIAILIRVIDSKKHKLLKIFSNLKNKLLHKNEQKIEKKQINKELRKKIRRILLNYQSFSKNNKLNINLLIYNDQQNLKENSNVQMLNLFSQLEKQDKVPYNSQCSNLQSCSPLYNKIWETQSQNLIISQSKRVQLTETETKLMQFTNKIDIPQINLNKRINTQNPFHKRSKIQQLDIEQQVNQDFQVTELSIENNQL</sequence>
<keyword evidence="1" id="KW-1133">Transmembrane helix</keyword>
<reference evidence="3" key="1">
    <citation type="journal article" date="2006" name="PLoS Biol.">
        <title>Macronuclear genome sequence of the ciliate Tetrahymena thermophila, a model eukaryote.</title>
        <authorList>
            <person name="Eisen J.A."/>
            <person name="Coyne R.S."/>
            <person name="Wu M."/>
            <person name="Wu D."/>
            <person name="Thiagarajan M."/>
            <person name="Wortman J.R."/>
            <person name="Badger J.H."/>
            <person name="Ren Q."/>
            <person name="Amedeo P."/>
            <person name="Jones K.M."/>
            <person name="Tallon L.J."/>
            <person name="Delcher A.L."/>
            <person name="Salzberg S.L."/>
            <person name="Silva J.C."/>
            <person name="Haas B.J."/>
            <person name="Majoros W.H."/>
            <person name="Farzad M."/>
            <person name="Carlton J.M."/>
            <person name="Smith R.K. Jr."/>
            <person name="Garg J."/>
            <person name="Pearlman R.E."/>
            <person name="Karrer K.M."/>
            <person name="Sun L."/>
            <person name="Manning G."/>
            <person name="Elde N.C."/>
            <person name="Turkewitz A.P."/>
            <person name="Asai D.J."/>
            <person name="Wilkes D.E."/>
            <person name="Wang Y."/>
            <person name="Cai H."/>
            <person name="Collins K."/>
            <person name="Stewart B.A."/>
            <person name="Lee S.R."/>
            <person name="Wilamowska K."/>
            <person name="Weinberg Z."/>
            <person name="Ruzzo W.L."/>
            <person name="Wloga D."/>
            <person name="Gaertig J."/>
            <person name="Frankel J."/>
            <person name="Tsao C.-C."/>
            <person name="Gorovsky M.A."/>
            <person name="Keeling P.J."/>
            <person name="Waller R.F."/>
            <person name="Patron N.J."/>
            <person name="Cherry J.M."/>
            <person name="Stover N.A."/>
            <person name="Krieger C.J."/>
            <person name="del Toro C."/>
            <person name="Ryder H.F."/>
            <person name="Williamson S.C."/>
            <person name="Barbeau R.A."/>
            <person name="Hamilton E.P."/>
            <person name="Orias E."/>
        </authorList>
    </citation>
    <scope>NUCLEOTIDE SEQUENCE [LARGE SCALE GENOMIC DNA]</scope>
    <source>
        <strain evidence="3">SB210</strain>
    </source>
</reference>
<feature type="transmembrane region" description="Helical" evidence="1">
    <location>
        <begin position="2171"/>
        <end position="2191"/>
    </location>
</feature>
<keyword evidence="3" id="KW-1185">Reference proteome</keyword>
<evidence type="ECO:0000313" key="2">
    <source>
        <dbReference type="EMBL" id="EAR88961.3"/>
    </source>
</evidence>
<dbReference type="InParanoid" id="Q22UK9"/>
<dbReference type="RefSeq" id="XP_001009206.3">
    <property type="nucleotide sequence ID" value="XM_001009206.3"/>
</dbReference>
<dbReference type="GeneID" id="7840653"/>
<evidence type="ECO:0000256" key="1">
    <source>
        <dbReference type="SAM" id="Phobius"/>
    </source>
</evidence>
<feature type="transmembrane region" description="Helical" evidence="1">
    <location>
        <begin position="2300"/>
        <end position="2325"/>
    </location>
</feature>
<feature type="transmembrane region" description="Helical" evidence="1">
    <location>
        <begin position="2218"/>
        <end position="2238"/>
    </location>
</feature>
<proteinExistence type="predicted"/>
<feature type="transmembrane region" description="Helical" evidence="1">
    <location>
        <begin position="2274"/>
        <end position="2294"/>
    </location>
</feature>
<dbReference type="Proteomes" id="UP000009168">
    <property type="component" value="Unassembled WGS sequence"/>
</dbReference>
<feature type="transmembrane region" description="Helical" evidence="1">
    <location>
        <begin position="2244"/>
        <end position="2262"/>
    </location>
</feature>
<dbReference type="PANTHER" id="PTHR11319">
    <property type="entry name" value="G PROTEIN-COUPLED RECEPTOR-RELATED"/>
    <property type="match status" value="1"/>
</dbReference>
<dbReference type="PANTHER" id="PTHR11319:SF35">
    <property type="entry name" value="OUTER MEMBRANE PROTEIN PMPC-RELATED"/>
    <property type="match status" value="1"/>
</dbReference>
<gene>
    <name evidence="2" type="ORF">TTHERM_00551190</name>
</gene>
<organism evidence="2 3">
    <name type="scientific">Tetrahymena thermophila (strain SB210)</name>
    <dbReference type="NCBI Taxonomy" id="312017"/>
    <lineage>
        <taxon>Eukaryota</taxon>
        <taxon>Sar</taxon>
        <taxon>Alveolata</taxon>
        <taxon>Ciliophora</taxon>
        <taxon>Intramacronucleata</taxon>
        <taxon>Oligohymenophorea</taxon>
        <taxon>Hymenostomatida</taxon>
        <taxon>Tetrahymenina</taxon>
        <taxon>Tetrahymenidae</taxon>
        <taxon>Tetrahymena</taxon>
    </lineage>
</organism>